<dbReference type="RefSeq" id="WP_177215103.1">
    <property type="nucleotide sequence ID" value="NZ_FOXA01000005.1"/>
</dbReference>
<name>A0A1I5PN65_9RHOB</name>
<keyword evidence="3" id="KW-1185">Reference proteome</keyword>
<feature type="chain" id="PRO_5011773884" evidence="1">
    <location>
        <begin position="24"/>
        <end position="141"/>
    </location>
</feature>
<accession>A0A1I5PN65</accession>
<keyword evidence="1" id="KW-0732">Signal</keyword>
<evidence type="ECO:0000313" key="2">
    <source>
        <dbReference type="EMBL" id="SFP35493.1"/>
    </source>
</evidence>
<proteinExistence type="predicted"/>
<protein>
    <submittedName>
        <fullName evidence="2">Uncharacterized conserved protein, DUF2141 family</fullName>
    </submittedName>
</protein>
<dbReference type="STRING" id="441119.SAMN04488047_105180"/>
<feature type="signal peptide" evidence="1">
    <location>
        <begin position="1"/>
        <end position="23"/>
    </location>
</feature>
<evidence type="ECO:0000313" key="3">
    <source>
        <dbReference type="Proteomes" id="UP000199356"/>
    </source>
</evidence>
<dbReference type="AlphaFoldDB" id="A0A1I5PN65"/>
<dbReference type="InterPro" id="IPR018673">
    <property type="entry name" value="DUF2141"/>
</dbReference>
<organism evidence="2 3">
    <name type="scientific">Tranquillimonas alkanivorans</name>
    <dbReference type="NCBI Taxonomy" id="441119"/>
    <lineage>
        <taxon>Bacteria</taxon>
        <taxon>Pseudomonadati</taxon>
        <taxon>Pseudomonadota</taxon>
        <taxon>Alphaproteobacteria</taxon>
        <taxon>Rhodobacterales</taxon>
        <taxon>Roseobacteraceae</taxon>
        <taxon>Tranquillimonas</taxon>
    </lineage>
</organism>
<gene>
    <name evidence="2" type="ORF">SAMN04488047_105180</name>
</gene>
<dbReference type="Pfam" id="PF09912">
    <property type="entry name" value="DUF2141"/>
    <property type="match status" value="1"/>
</dbReference>
<dbReference type="EMBL" id="FOXA01000005">
    <property type="protein sequence ID" value="SFP35493.1"/>
    <property type="molecule type" value="Genomic_DNA"/>
</dbReference>
<sequence length="141" mass="15539">MRSRRILSAVLAAIAAMPLPALSADLRVDVTGLRNSAGEILVAVCPEALFLDPACPYRERVPAADSGLTFSDIPPGDYAVQAFHDEYANGELDRRAFFRPLEGLGFSRDARMRFGPPDFRDAAVRIREPGGRVAVRMRYYP</sequence>
<reference evidence="2 3" key="1">
    <citation type="submission" date="2016-10" db="EMBL/GenBank/DDBJ databases">
        <authorList>
            <person name="de Groot N.N."/>
        </authorList>
    </citation>
    <scope>NUCLEOTIDE SEQUENCE [LARGE SCALE GENOMIC DNA]</scope>
    <source>
        <strain evidence="2 3">DSM 19547</strain>
    </source>
</reference>
<dbReference type="Proteomes" id="UP000199356">
    <property type="component" value="Unassembled WGS sequence"/>
</dbReference>
<evidence type="ECO:0000256" key="1">
    <source>
        <dbReference type="SAM" id="SignalP"/>
    </source>
</evidence>